<dbReference type="Gramene" id="PUZ51096">
    <property type="protein sequence ID" value="PUZ51096"/>
    <property type="gene ID" value="GQ55_6G147600"/>
</dbReference>
<dbReference type="EMBL" id="CM009754">
    <property type="protein sequence ID" value="PUZ51096.1"/>
    <property type="molecule type" value="Genomic_DNA"/>
</dbReference>
<proteinExistence type="predicted"/>
<protein>
    <submittedName>
        <fullName evidence="2">Uncharacterized protein</fullName>
    </submittedName>
</protein>
<dbReference type="OrthoDB" id="695246at2759"/>
<name>A0A2T7D698_9POAL</name>
<feature type="compositionally biased region" description="Acidic residues" evidence="1">
    <location>
        <begin position="123"/>
        <end position="147"/>
    </location>
</feature>
<organism evidence="2 3">
    <name type="scientific">Panicum hallii var. hallii</name>
    <dbReference type="NCBI Taxonomy" id="1504633"/>
    <lineage>
        <taxon>Eukaryota</taxon>
        <taxon>Viridiplantae</taxon>
        <taxon>Streptophyta</taxon>
        <taxon>Embryophyta</taxon>
        <taxon>Tracheophyta</taxon>
        <taxon>Spermatophyta</taxon>
        <taxon>Magnoliopsida</taxon>
        <taxon>Liliopsida</taxon>
        <taxon>Poales</taxon>
        <taxon>Poaceae</taxon>
        <taxon>PACMAD clade</taxon>
        <taxon>Panicoideae</taxon>
        <taxon>Panicodae</taxon>
        <taxon>Paniceae</taxon>
        <taxon>Panicinae</taxon>
        <taxon>Panicum</taxon>
        <taxon>Panicum sect. Panicum</taxon>
    </lineage>
</organism>
<feature type="region of interest" description="Disordered" evidence="1">
    <location>
        <begin position="111"/>
        <end position="188"/>
    </location>
</feature>
<evidence type="ECO:0000313" key="3">
    <source>
        <dbReference type="Proteomes" id="UP000244336"/>
    </source>
</evidence>
<feature type="compositionally biased region" description="Low complexity" evidence="1">
    <location>
        <begin position="111"/>
        <end position="121"/>
    </location>
</feature>
<reference evidence="2 3" key="1">
    <citation type="submission" date="2018-04" db="EMBL/GenBank/DDBJ databases">
        <title>WGS assembly of Panicum hallii var. hallii HAL2.</title>
        <authorList>
            <person name="Lovell J."/>
            <person name="Jenkins J."/>
            <person name="Lowry D."/>
            <person name="Mamidi S."/>
            <person name="Sreedasyam A."/>
            <person name="Weng X."/>
            <person name="Barry K."/>
            <person name="Bonette J."/>
            <person name="Campitelli B."/>
            <person name="Daum C."/>
            <person name="Gordon S."/>
            <person name="Gould B."/>
            <person name="Lipzen A."/>
            <person name="MacQueen A."/>
            <person name="Palacio-Mejia J."/>
            <person name="Plott C."/>
            <person name="Shakirov E."/>
            <person name="Shu S."/>
            <person name="Yoshinaga Y."/>
            <person name="Zane M."/>
            <person name="Rokhsar D."/>
            <person name="Grimwood J."/>
            <person name="Schmutz J."/>
            <person name="Juenger T."/>
        </authorList>
    </citation>
    <scope>NUCLEOTIDE SEQUENCE [LARGE SCALE GENOMIC DNA]</scope>
    <source>
        <strain evidence="3">cv. HAL2</strain>
    </source>
</reference>
<sequence>MIMLLGYGLCPAELKVYWLLPGKSLYDGLRIISSDEDTLVMRSVADKVKNFVLYFDHMNHVGSTDWDDIVVNSKASLPKVLSPRIIIRSERKEGERMSDFYMNLPSSSTAARPAATQLAAAQDDSESSGEDSDFYDSSNEVEDGDDDLFIHSVDEDEEFEGNKAYDTPVEEPSDEELELPEDSDGEGGVRYEFKTFNPEDMSNPTFKLGMVF</sequence>
<gene>
    <name evidence="2" type="ORF">GQ55_6G147600</name>
</gene>
<accession>A0A2T7D698</accession>
<keyword evidence="3" id="KW-1185">Reference proteome</keyword>
<evidence type="ECO:0000256" key="1">
    <source>
        <dbReference type="SAM" id="MobiDB-lite"/>
    </source>
</evidence>
<evidence type="ECO:0000313" key="2">
    <source>
        <dbReference type="EMBL" id="PUZ51096.1"/>
    </source>
</evidence>
<dbReference type="AlphaFoldDB" id="A0A2T7D698"/>
<feature type="compositionally biased region" description="Acidic residues" evidence="1">
    <location>
        <begin position="168"/>
        <end position="185"/>
    </location>
</feature>
<dbReference type="Proteomes" id="UP000244336">
    <property type="component" value="Chromosome 6"/>
</dbReference>